<dbReference type="EMBL" id="JBDODL010000942">
    <property type="protein sequence ID" value="MES1920903.1"/>
    <property type="molecule type" value="Genomic_DNA"/>
</dbReference>
<dbReference type="InterPro" id="IPR012677">
    <property type="entry name" value="Nucleotide-bd_a/b_plait_sf"/>
</dbReference>
<evidence type="ECO:0000313" key="5">
    <source>
        <dbReference type="EMBL" id="MES1920903.1"/>
    </source>
</evidence>
<evidence type="ECO:0000313" key="6">
    <source>
        <dbReference type="Proteomes" id="UP001439008"/>
    </source>
</evidence>
<protein>
    <submittedName>
        <fullName evidence="5">Eukaryotic translation initiation factor 3 subunit G</fullName>
    </submittedName>
</protein>
<reference evidence="5 6" key="1">
    <citation type="journal article" date="2024" name="BMC Biol.">
        <title>Comparative genomics of Ascetosporea gives new insight into the evolutionary basis for animal parasitism in Rhizaria.</title>
        <authorList>
            <person name="Hiltunen Thoren M."/>
            <person name="Onut-Brannstrom I."/>
            <person name="Alfjorden A."/>
            <person name="Peckova H."/>
            <person name="Swords F."/>
            <person name="Hooper C."/>
            <person name="Holzer A.S."/>
            <person name="Bass D."/>
            <person name="Burki F."/>
        </authorList>
    </citation>
    <scope>NUCLEOTIDE SEQUENCE [LARGE SCALE GENOMIC DNA]</scope>
    <source>
        <strain evidence="5">20-A016</strain>
    </source>
</reference>
<dbReference type="InterPro" id="IPR000504">
    <property type="entry name" value="RRM_dom"/>
</dbReference>
<gene>
    <name evidence="5" type="primary">EIF3G</name>
    <name evidence="5" type="ORF">MHBO_002517</name>
</gene>
<keyword evidence="5" id="KW-0648">Protein biosynthesis</keyword>
<dbReference type="GO" id="GO:0003743">
    <property type="term" value="F:translation initiation factor activity"/>
    <property type="evidence" value="ECO:0007669"/>
    <property type="project" value="UniProtKB-KW"/>
</dbReference>
<dbReference type="Proteomes" id="UP001439008">
    <property type="component" value="Unassembled WGS sequence"/>
</dbReference>
<name>A0ABV2ANE7_9EUKA</name>
<dbReference type="PANTHER" id="PTHR10352">
    <property type="entry name" value="EUKARYOTIC TRANSLATION INITIATION FACTOR 3 SUBUNIT G"/>
    <property type="match status" value="1"/>
</dbReference>
<dbReference type="SMART" id="SM00360">
    <property type="entry name" value="RRM"/>
    <property type="match status" value="1"/>
</dbReference>
<keyword evidence="6" id="KW-1185">Reference proteome</keyword>
<accession>A0ABV2ANE7</accession>
<keyword evidence="5" id="KW-0396">Initiation factor</keyword>
<dbReference type="InterPro" id="IPR035979">
    <property type="entry name" value="RBD_domain_sf"/>
</dbReference>
<proteinExistence type="predicted"/>
<evidence type="ECO:0000256" key="1">
    <source>
        <dbReference type="ARBA" id="ARBA00022884"/>
    </source>
</evidence>
<evidence type="ECO:0000256" key="3">
    <source>
        <dbReference type="SAM" id="MobiDB-lite"/>
    </source>
</evidence>
<dbReference type="Pfam" id="PF00076">
    <property type="entry name" value="RRM_1"/>
    <property type="match status" value="1"/>
</dbReference>
<keyword evidence="1 2" id="KW-0694">RNA-binding</keyword>
<evidence type="ECO:0000259" key="4">
    <source>
        <dbReference type="PROSITE" id="PS50102"/>
    </source>
</evidence>
<dbReference type="PROSITE" id="PS50102">
    <property type="entry name" value="RRM"/>
    <property type="match status" value="1"/>
</dbReference>
<feature type="region of interest" description="Disordered" evidence="3">
    <location>
        <begin position="16"/>
        <end position="42"/>
    </location>
</feature>
<dbReference type="SUPFAM" id="SSF54928">
    <property type="entry name" value="RNA-binding domain, RBD"/>
    <property type="match status" value="1"/>
</dbReference>
<comment type="caution">
    <text evidence="5">The sequence shown here is derived from an EMBL/GenBank/DDBJ whole genome shotgun (WGS) entry which is preliminary data.</text>
</comment>
<evidence type="ECO:0000256" key="2">
    <source>
        <dbReference type="PROSITE-ProRule" id="PRU00176"/>
    </source>
</evidence>
<organism evidence="5 6">
    <name type="scientific">Bonamia ostreae</name>
    <dbReference type="NCBI Taxonomy" id="126728"/>
    <lineage>
        <taxon>Eukaryota</taxon>
        <taxon>Sar</taxon>
        <taxon>Rhizaria</taxon>
        <taxon>Endomyxa</taxon>
        <taxon>Ascetosporea</taxon>
        <taxon>Haplosporida</taxon>
        <taxon>Bonamia</taxon>
    </lineage>
</organism>
<feature type="compositionally biased region" description="Basic and acidic residues" evidence="3">
    <location>
        <begin position="16"/>
        <end position="32"/>
    </location>
</feature>
<feature type="domain" description="RRM" evidence="4">
    <location>
        <begin position="196"/>
        <end position="274"/>
    </location>
</feature>
<sequence>MAEKKKIDLTQLAMRIKEKKNGPASPDEKNANPDKTTPKKKISLEDLYKKTSQKNNNVTENYPQINTVYDEKNDLYTTTTIKLENNKRIKEIVRYRLKKEKTTIKRFALNRQKLLEQKFGDPKIRENYAPTESKVKFNLESKKANISTSRFRDVIACANCRGVHFTHQCTSNKKRVFGAERREERPDFFKEEDHSPVIRVNNFPEETTPDDLQTLFRQFGQIKKVKIAFDYKTQKSRGYGFVTFVNRAEAEEAMKVVQNHRYGRMVLNLEWGKTRFELKKDREEREKKKGFVRRFH</sequence>
<dbReference type="Gene3D" id="3.30.70.330">
    <property type="match status" value="1"/>
</dbReference>